<dbReference type="Gramene" id="LPERR06G01550.1">
    <property type="protein sequence ID" value="LPERR06G01550.1"/>
    <property type="gene ID" value="LPERR06G01550"/>
</dbReference>
<dbReference type="PANTHER" id="PTHR22835:SF237">
    <property type="entry name" value="OS06G0156700 PROTEIN"/>
    <property type="match status" value="1"/>
</dbReference>
<dbReference type="PANTHER" id="PTHR22835">
    <property type="entry name" value="ZINC FINGER FYVE DOMAIN CONTAINING PROTEIN"/>
    <property type="match status" value="1"/>
</dbReference>
<evidence type="ECO:0000313" key="6">
    <source>
        <dbReference type="Proteomes" id="UP000032180"/>
    </source>
</evidence>
<dbReference type="CDD" id="cd01837">
    <property type="entry name" value="SGNH_plant_lipase_like"/>
    <property type="match status" value="1"/>
</dbReference>
<dbReference type="AlphaFoldDB" id="A0A0D9WLC1"/>
<dbReference type="SUPFAM" id="SSF52266">
    <property type="entry name" value="SGNH hydrolase"/>
    <property type="match status" value="1"/>
</dbReference>
<evidence type="ECO:0000256" key="3">
    <source>
        <dbReference type="ARBA" id="ARBA00022801"/>
    </source>
</evidence>
<evidence type="ECO:0000256" key="4">
    <source>
        <dbReference type="ARBA" id="ARBA00023180"/>
    </source>
</evidence>
<dbReference type="GO" id="GO:0006629">
    <property type="term" value="P:lipid metabolic process"/>
    <property type="evidence" value="ECO:0007669"/>
    <property type="project" value="InterPro"/>
</dbReference>
<dbReference type="InterPro" id="IPR036514">
    <property type="entry name" value="SGNH_hydro_sf"/>
</dbReference>
<dbReference type="InterPro" id="IPR001087">
    <property type="entry name" value="GDSL"/>
</dbReference>
<dbReference type="InterPro" id="IPR035669">
    <property type="entry name" value="SGNH_plant_lipase-like"/>
</dbReference>
<reference evidence="6" key="2">
    <citation type="submission" date="2013-12" db="EMBL/GenBank/DDBJ databases">
        <authorList>
            <person name="Yu Y."/>
            <person name="Lee S."/>
            <person name="de Baynast K."/>
            <person name="Wissotski M."/>
            <person name="Liu L."/>
            <person name="Talag J."/>
            <person name="Goicoechea J."/>
            <person name="Angelova A."/>
            <person name="Jetty R."/>
            <person name="Kudrna D."/>
            <person name="Golser W."/>
            <person name="Rivera L."/>
            <person name="Zhang J."/>
            <person name="Wing R."/>
        </authorList>
    </citation>
    <scope>NUCLEOTIDE SEQUENCE</scope>
</reference>
<sequence>MPSSCWFIAAASAGTPSPPPPVLAAAGDGGNKSGTAPTRYNYKAMFVFGDSLADTGNMCANKSSADPILLTFAQPPYGMTYFGHPTCRCSDGRLVVDFLAQELGLPLLPPSRKKGVDFGRGVSMAIVGATALDFEFLKSIGLGYDLWNNGAINVQFSWFRRLLPSICRSRTPHSCRAYLAKSLFVFGSFGGNDYNAMLLFGFTVDQARNYTPKIVDNIARGVEKVIEMGAMDIVVPGITPLGCFPIYLNMLQTSNKSDYDHYGCLKDLNSLAIHHNSLLRTKLAGIQSRHTSSSPATKVRIMYADYYTNLAEMMRRPSPSPSPGGIAACCGAGGGEYNWEFDARCGMKGATACADPARFVCWDGIHPTEAANRVIAGGWLRGPSCHPPILKH</sequence>
<evidence type="ECO:0008006" key="7">
    <source>
        <dbReference type="Google" id="ProtNLM"/>
    </source>
</evidence>
<keyword evidence="4" id="KW-0325">Glycoprotein</keyword>
<evidence type="ECO:0000313" key="5">
    <source>
        <dbReference type="EnsemblPlants" id="LPERR06G01550.1"/>
    </source>
</evidence>
<dbReference type="eggNOG" id="ENOG502RKDV">
    <property type="taxonomic scope" value="Eukaryota"/>
</dbReference>
<dbReference type="STRING" id="77586.A0A0D9WLC1"/>
<evidence type="ECO:0000256" key="1">
    <source>
        <dbReference type="ARBA" id="ARBA00008668"/>
    </source>
</evidence>
<organism evidence="5 6">
    <name type="scientific">Leersia perrieri</name>
    <dbReference type="NCBI Taxonomy" id="77586"/>
    <lineage>
        <taxon>Eukaryota</taxon>
        <taxon>Viridiplantae</taxon>
        <taxon>Streptophyta</taxon>
        <taxon>Embryophyta</taxon>
        <taxon>Tracheophyta</taxon>
        <taxon>Spermatophyta</taxon>
        <taxon>Magnoliopsida</taxon>
        <taxon>Liliopsida</taxon>
        <taxon>Poales</taxon>
        <taxon>Poaceae</taxon>
        <taxon>BOP clade</taxon>
        <taxon>Oryzoideae</taxon>
        <taxon>Oryzeae</taxon>
        <taxon>Oryzinae</taxon>
        <taxon>Leersia</taxon>
    </lineage>
</organism>
<reference evidence="5" key="3">
    <citation type="submission" date="2015-04" db="UniProtKB">
        <authorList>
            <consortium name="EnsemblPlants"/>
        </authorList>
    </citation>
    <scope>IDENTIFICATION</scope>
</reference>
<dbReference type="Gene3D" id="3.40.50.1110">
    <property type="entry name" value="SGNH hydrolase"/>
    <property type="match status" value="1"/>
</dbReference>
<keyword evidence="6" id="KW-1185">Reference proteome</keyword>
<accession>A0A0D9WLC1</accession>
<keyword evidence="3" id="KW-0378">Hydrolase</keyword>
<dbReference type="Pfam" id="PF00657">
    <property type="entry name" value="Lipase_GDSL"/>
    <property type="match status" value="1"/>
</dbReference>
<dbReference type="PROSITE" id="PS01098">
    <property type="entry name" value="LIPASE_GDSL_SER"/>
    <property type="match status" value="1"/>
</dbReference>
<proteinExistence type="inferred from homology"/>
<dbReference type="InterPro" id="IPR008265">
    <property type="entry name" value="Lipase_GDSL_AS"/>
</dbReference>
<dbReference type="GO" id="GO:0016298">
    <property type="term" value="F:lipase activity"/>
    <property type="evidence" value="ECO:0007669"/>
    <property type="project" value="InterPro"/>
</dbReference>
<dbReference type="EnsemblPlants" id="LPERR06G01550.1">
    <property type="protein sequence ID" value="LPERR06G01550.1"/>
    <property type="gene ID" value="LPERR06G01550"/>
</dbReference>
<reference evidence="5 6" key="1">
    <citation type="submission" date="2012-08" db="EMBL/GenBank/DDBJ databases">
        <title>Oryza genome evolution.</title>
        <authorList>
            <person name="Wing R.A."/>
        </authorList>
    </citation>
    <scope>NUCLEOTIDE SEQUENCE</scope>
</reference>
<comment type="similarity">
    <text evidence="1">Belongs to the 'GDSL' lipolytic enzyme family.</text>
</comment>
<evidence type="ECO:0000256" key="2">
    <source>
        <dbReference type="ARBA" id="ARBA00022729"/>
    </source>
</evidence>
<dbReference type="HOGENOM" id="CLU_015101_2_1_1"/>
<keyword evidence="2" id="KW-0732">Signal</keyword>
<protein>
    <recommendedName>
        <fullName evidence="7">Esterase</fullName>
    </recommendedName>
</protein>
<dbReference type="Proteomes" id="UP000032180">
    <property type="component" value="Chromosome 6"/>
</dbReference>
<name>A0A0D9WLC1_9ORYZ</name>